<dbReference type="OrthoDB" id="9794802at2"/>
<dbReference type="Pfam" id="PF13181">
    <property type="entry name" value="TPR_8"/>
    <property type="match status" value="2"/>
</dbReference>
<evidence type="ECO:0000313" key="4">
    <source>
        <dbReference type="EMBL" id="GAQ95429.1"/>
    </source>
</evidence>
<evidence type="ECO:0000256" key="3">
    <source>
        <dbReference type="PROSITE-ProRule" id="PRU00339"/>
    </source>
</evidence>
<organism evidence="4 5">
    <name type="scientific">Thermodesulfovibrio aggregans</name>
    <dbReference type="NCBI Taxonomy" id="86166"/>
    <lineage>
        <taxon>Bacteria</taxon>
        <taxon>Pseudomonadati</taxon>
        <taxon>Nitrospirota</taxon>
        <taxon>Thermodesulfovibrionia</taxon>
        <taxon>Thermodesulfovibrionales</taxon>
        <taxon>Thermodesulfovibrionaceae</taxon>
        <taxon>Thermodesulfovibrio</taxon>
    </lineage>
</organism>
<dbReference type="InterPro" id="IPR051685">
    <property type="entry name" value="Ycf3/AcsC/BcsC/TPR_MFPF"/>
</dbReference>
<dbReference type="Proteomes" id="UP000054976">
    <property type="component" value="Unassembled WGS sequence"/>
</dbReference>
<sequence>MFLRLLIASFLIITGCSMPQIVVLNDPLTAEEHLQLGLSYEKKGLIDDAKKHYEEASKSDARGYLFLGNLYFNQKKYDMAEECYKKAIHKNDKLSDAYNNLAWLYYIKGERLEEAEELVKKALELEKNNPDKVKIYLDTFEKIKIKKQE</sequence>
<dbReference type="SUPFAM" id="SSF48452">
    <property type="entry name" value="TPR-like"/>
    <property type="match status" value="1"/>
</dbReference>
<proteinExistence type="predicted"/>
<accession>A0A0U9HYR4</accession>
<gene>
    <name evidence="4" type="ORF">TAGGR_2322</name>
</gene>
<evidence type="ECO:0000256" key="2">
    <source>
        <dbReference type="ARBA" id="ARBA00022803"/>
    </source>
</evidence>
<keyword evidence="5" id="KW-1185">Reference proteome</keyword>
<dbReference type="RefSeq" id="WP_059176863.1">
    <property type="nucleotide sequence ID" value="NZ_BCNO01000002.1"/>
</dbReference>
<dbReference type="Gene3D" id="1.25.40.10">
    <property type="entry name" value="Tetratricopeptide repeat domain"/>
    <property type="match status" value="1"/>
</dbReference>
<dbReference type="InterPro" id="IPR011990">
    <property type="entry name" value="TPR-like_helical_dom_sf"/>
</dbReference>
<dbReference type="SMART" id="SM00028">
    <property type="entry name" value="TPR"/>
    <property type="match status" value="3"/>
</dbReference>
<evidence type="ECO:0000256" key="1">
    <source>
        <dbReference type="ARBA" id="ARBA00022737"/>
    </source>
</evidence>
<dbReference type="STRING" id="86166.TAGGR_2322"/>
<dbReference type="Pfam" id="PF00515">
    <property type="entry name" value="TPR_1"/>
    <property type="match status" value="1"/>
</dbReference>
<dbReference type="AlphaFoldDB" id="A0A0U9HYR4"/>
<reference evidence="5" key="1">
    <citation type="submission" date="2016-01" db="EMBL/GenBank/DDBJ databases">
        <title>Draft genome sequence of Thermodesulfovibrio aggregans strain TGE-P1.</title>
        <authorList>
            <person name="Sekiguchi Y."/>
            <person name="Ohashi A."/>
            <person name="Matsuura N."/>
            <person name="Tourlousse M.D."/>
        </authorList>
    </citation>
    <scope>NUCLEOTIDE SEQUENCE [LARGE SCALE GENOMIC DNA]</scope>
    <source>
        <strain evidence="5">TGE-P1</strain>
    </source>
</reference>
<dbReference type="PANTHER" id="PTHR44943:SF8">
    <property type="entry name" value="TPR REPEAT-CONTAINING PROTEIN MJ0263"/>
    <property type="match status" value="1"/>
</dbReference>
<dbReference type="PANTHER" id="PTHR44943">
    <property type="entry name" value="CELLULOSE SYNTHASE OPERON PROTEIN C"/>
    <property type="match status" value="1"/>
</dbReference>
<dbReference type="EMBL" id="BCNO01000002">
    <property type="protein sequence ID" value="GAQ95429.1"/>
    <property type="molecule type" value="Genomic_DNA"/>
</dbReference>
<protein>
    <submittedName>
        <fullName evidence="4">Tetratricopeptide repeat-containing protein</fullName>
    </submittedName>
</protein>
<name>A0A0U9HYR4_9BACT</name>
<dbReference type="InterPro" id="IPR019734">
    <property type="entry name" value="TPR_rpt"/>
</dbReference>
<comment type="caution">
    <text evidence="4">The sequence shown here is derived from an EMBL/GenBank/DDBJ whole genome shotgun (WGS) entry which is preliminary data.</text>
</comment>
<dbReference type="PROSITE" id="PS50005">
    <property type="entry name" value="TPR"/>
    <property type="match status" value="1"/>
</dbReference>
<keyword evidence="2 3" id="KW-0802">TPR repeat</keyword>
<feature type="repeat" description="TPR" evidence="3">
    <location>
        <begin position="61"/>
        <end position="94"/>
    </location>
</feature>
<evidence type="ECO:0000313" key="5">
    <source>
        <dbReference type="Proteomes" id="UP000054976"/>
    </source>
</evidence>
<keyword evidence="1" id="KW-0677">Repeat</keyword>
<dbReference type="PROSITE" id="PS51257">
    <property type="entry name" value="PROKAR_LIPOPROTEIN"/>
    <property type="match status" value="1"/>
</dbReference>